<keyword evidence="2" id="KW-0325">Glycoprotein</keyword>
<accession>A0AAW0K5B4</accession>
<protein>
    <submittedName>
        <fullName evidence="3">Gamma-interferon-responsive lysosomal thiol protein</fullName>
    </submittedName>
</protein>
<evidence type="ECO:0000313" key="4">
    <source>
        <dbReference type="Proteomes" id="UP000237347"/>
    </source>
</evidence>
<proteinExistence type="inferred from homology"/>
<evidence type="ECO:0000256" key="2">
    <source>
        <dbReference type="ARBA" id="ARBA00023180"/>
    </source>
</evidence>
<dbReference type="PANTHER" id="PTHR13234:SF64">
    <property type="entry name" value="SAPOSIN A-TYPE DOMAIN-CONTAINING PROTEIN"/>
    <property type="match status" value="1"/>
</dbReference>
<sequence>MEDLINIVNLRLVLWENALIVEPNKNIICQHGPDEYNLNAIEACAINIWPDVKQHFKFIKCVENQDSEGRQIGENTWKSCCQQLSLSPRPVSDCYNSGLGREVKTFKNLVTYVCKAYKGHLQIKACKSLPEEINLDENANSIQPLSNASEAKKMHGSQIAS</sequence>
<dbReference type="EMBL" id="PKMF04000387">
    <property type="protein sequence ID" value="KAK7834332.1"/>
    <property type="molecule type" value="Genomic_DNA"/>
</dbReference>
<reference evidence="3 4" key="1">
    <citation type="journal article" date="2018" name="Sci. Data">
        <title>The draft genome sequence of cork oak.</title>
        <authorList>
            <person name="Ramos A.M."/>
            <person name="Usie A."/>
            <person name="Barbosa P."/>
            <person name="Barros P.M."/>
            <person name="Capote T."/>
            <person name="Chaves I."/>
            <person name="Simoes F."/>
            <person name="Abreu I."/>
            <person name="Carrasquinho I."/>
            <person name="Faro C."/>
            <person name="Guimaraes J.B."/>
            <person name="Mendonca D."/>
            <person name="Nobrega F."/>
            <person name="Rodrigues L."/>
            <person name="Saibo N.J.M."/>
            <person name="Varela M.C."/>
            <person name="Egas C."/>
            <person name="Matos J."/>
            <person name="Miguel C.M."/>
            <person name="Oliveira M.M."/>
            <person name="Ricardo C.P."/>
            <person name="Goncalves S."/>
        </authorList>
    </citation>
    <scope>NUCLEOTIDE SEQUENCE [LARGE SCALE GENOMIC DNA]</scope>
    <source>
        <strain evidence="4">cv. HL8</strain>
    </source>
</reference>
<comment type="similarity">
    <text evidence="1">Belongs to the GILT family.</text>
</comment>
<comment type="caution">
    <text evidence="3">The sequence shown here is derived from an EMBL/GenBank/DDBJ whole genome shotgun (WGS) entry which is preliminary data.</text>
</comment>
<evidence type="ECO:0000256" key="1">
    <source>
        <dbReference type="ARBA" id="ARBA00005679"/>
    </source>
</evidence>
<dbReference type="PANTHER" id="PTHR13234">
    <property type="entry name" value="GAMMA-INTERFERON INDUCIBLE LYSOSOMAL THIOL REDUCTASE GILT"/>
    <property type="match status" value="1"/>
</dbReference>
<gene>
    <name evidence="3" type="primary">GILT_1</name>
    <name evidence="3" type="ORF">CFP56_024687</name>
</gene>
<keyword evidence="4" id="KW-1185">Reference proteome</keyword>
<evidence type="ECO:0000313" key="3">
    <source>
        <dbReference type="EMBL" id="KAK7834332.1"/>
    </source>
</evidence>
<dbReference type="AlphaFoldDB" id="A0AAW0K5B4"/>
<dbReference type="GO" id="GO:0016671">
    <property type="term" value="F:oxidoreductase activity, acting on a sulfur group of donors, disulfide as acceptor"/>
    <property type="evidence" value="ECO:0007669"/>
    <property type="project" value="InterPro"/>
</dbReference>
<organism evidence="3 4">
    <name type="scientific">Quercus suber</name>
    <name type="common">Cork oak</name>
    <dbReference type="NCBI Taxonomy" id="58331"/>
    <lineage>
        <taxon>Eukaryota</taxon>
        <taxon>Viridiplantae</taxon>
        <taxon>Streptophyta</taxon>
        <taxon>Embryophyta</taxon>
        <taxon>Tracheophyta</taxon>
        <taxon>Spermatophyta</taxon>
        <taxon>Magnoliopsida</taxon>
        <taxon>eudicotyledons</taxon>
        <taxon>Gunneridae</taxon>
        <taxon>Pentapetalae</taxon>
        <taxon>rosids</taxon>
        <taxon>fabids</taxon>
        <taxon>Fagales</taxon>
        <taxon>Fagaceae</taxon>
        <taxon>Quercus</taxon>
    </lineage>
</organism>
<dbReference type="InterPro" id="IPR004911">
    <property type="entry name" value="Interferon-induced_GILT"/>
</dbReference>
<dbReference type="Pfam" id="PF03227">
    <property type="entry name" value="GILT"/>
    <property type="match status" value="1"/>
</dbReference>
<name>A0AAW0K5B4_QUESU</name>
<dbReference type="Proteomes" id="UP000237347">
    <property type="component" value="Unassembled WGS sequence"/>
</dbReference>